<gene>
    <name evidence="1" type="ORF">FB45DRAFT_1005066</name>
</gene>
<reference evidence="1" key="1">
    <citation type="submission" date="2023-03" db="EMBL/GenBank/DDBJ databases">
        <title>Massive genome expansion in bonnet fungi (Mycena s.s.) driven by repeated elements and novel gene families across ecological guilds.</title>
        <authorList>
            <consortium name="Lawrence Berkeley National Laboratory"/>
            <person name="Harder C.B."/>
            <person name="Miyauchi S."/>
            <person name="Viragh M."/>
            <person name="Kuo A."/>
            <person name="Thoen E."/>
            <person name="Andreopoulos B."/>
            <person name="Lu D."/>
            <person name="Skrede I."/>
            <person name="Drula E."/>
            <person name="Henrissat B."/>
            <person name="Morin E."/>
            <person name="Kohler A."/>
            <person name="Barry K."/>
            <person name="LaButti K."/>
            <person name="Morin E."/>
            <person name="Salamov A."/>
            <person name="Lipzen A."/>
            <person name="Mereny Z."/>
            <person name="Hegedus B."/>
            <person name="Baldrian P."/>
            <person name="Stursova M."/>
            <person name="Weitz H."/>
            <person name="Taylor A."/>
            <person name="Grigoriev I.V."/>
            <person name="Nagy L.G."/>
            <person name="Martin F."/>
            <person name="Kauserud H."/>
        </authorList>
    </citation>
    <scope>NUCLEOTIDE SEQUENCE</scope>
    <source>
        <strain evidence="1">9284</strain>
    </source>
</reference>
<organism evidence="1 2">
    <name type="scientific">Roridomyces roridus</name>
    <dbReference type="NCBI Taxonomy" id="1738132"/>
    <lineage>
        <taxon>Eukaryota</taxon>
        <taxon>Fungi</taxon>
        <taxon>Dikarya</taxon>
        <taxon>Basidiomycota</taxon>
        <taxon>Agaricomycotina</taxon>
        <taxon>Agaricomycetes</taxon>
        <taxon>Agaricomycetidae</taxon>
        <taxon>Agaricales</taxon>
        <taxon>Marasmiineae</taxon>
        <taxon>Mycenaceae</taxon>
        <taxon>Roridomyces</taxon>
    </lineage>
</organism>
<proteinExistence type="predicted"/>
<comment type="caution">
    <text evidence="1">The sequence shown here is derived from an EMBL/GenBank/DDBJ whole genome shotgun (WGS) entry which is preliminary data.</text>
</comment>
<sequence>MQPGGQPRSLPADVERCIFESAAYLHPECIPSLLLVARRVNLWTEHVLHRVLTALVGRNSKGTVVAPNYIRRHSPRSLPIFLDSKPREFFHSHVRHVRLVGVPLAEMVRTLSLCDETTDLSLWDVVGAQEDDNNTPLLAVLGTLPLQRLSIYFRRGAMDFSSPFFVRLTHLDLPGAHSDRWADWEPLALLPQLTHLSFSEDFHSTPIFKNLLQYCPSLQALVVLFSAPALLNLLAGVLRVGVPDARFVVLLVLDRDEDWETGARGGEDYWILAEEEVVQNRRRVRRNDIDIDNDRAGLDRDEFVLSLAESPAGCQIA</sequence>
<dbReference type="AlphaFoldDB" id="A0AAD7BN53"/>
<protein>
    <submittedName>
        <fullName evidence="1">Uncharacterized protein</fullName>
    </submittedName>
</protein>
<dbReference type="SUPFAM" id="SSF52047">
    <property type="entry name" value="RNI-like"/>
    <property type="match status" value="1"/>
</dbReference>
<dbReference type="Proteomes" id="UP001221142">
    <property type="component" value="Unassembled WGS sequence"/>
</dbReference>
<evidence type="ECO:0000313" key="1">
    <source>
        <dbReference type="EMBL" id="KAJ7625726.1"/>
    </source>
</evidence>
<dbReference type="EMBL" id="JARKIF010000012">
    <property type="protein sequence ID" value="KAJ7625726.1"/>
    <property type="molecule type" value="Genomic_DNA"/>
</dbReference>
<accession>A0AAD7BN53</accession>
<evidence type="ECO:0000313" key="2">
    <source>
        <dbReference type="Proteomes" id="UP001221142"/>
    </source>
</evidence>
<dbReference type="Gene3D" id="3.80.10.10">
    <property type="entry name" value="Ribonuclease Inhibitor"/>
    <property type="match status" value="1"/>
</dbReference>
<dbReference type="InterPro" id="IPR032675">
    <property type="entry name" value="LRR_dom_sf"/>
</dbReference>
<name>A0AAD7BN53_9AGAR</name>
<keyword evidence="2" id="KW-1185">Reference proteome</keyword>